<dbReference type="Proteomes" id="UP000320421">
    <property type="component" value="Chromosome"/>
</dbReference>
<evidence type="ECO:0000256" key="8">
    <source>
        <dbReference type="ARBA" id="ARBA00072606"/>
    </source>
</evidence>
<reference evidence="12 13" key="1">
    <citation type="submission" date="2019-02" db="EMBL/GenBank/DDBJ databases">
        <title>Deep-cultivation of Planctomycetes and their phenomic and genomic characterization uncovers novel biology.</title>
        <authorList>
            <person name="Wiegand S."/>
            <person name="Jogler M."/>
            <person name="Boedeker C."/>
            <person name="Pinto D."/>
            <person name="Vollmers J."/>
            <person name="Rivas-Marin E."/>
            <person name="Kohn T."/>
            <person name="Peeters S.H."/>
            <person name="Heuer A."/>
            <person name="Rast P."/>
            <person name="Oberbeckmann S."/>
            <person name="Bunk B."/>
            <person name="Jeske O."/>
            <person name="Meyerdierks A."/>
            <person name="Storesund J.E."/>
            <person name="Kallscheuer N."/>
            <person name="Luecker S."/>
            <person name="Lage O.M."/>
            <person name="Pohl T."/>
            <person name="Merkel B.J."/>
            <person name="Hornburger P."/>
            <person name="Mueller R.-W."/>
            <person name="Bruemmer F."/>
            <person name="Labrenz M."/>
            <person name="Spormann A.M."/>
            <person name="Op den Camp H."/>
            <person name="Overmann J."/>
            <person name="Amann R."/>
            <person name="Jetten M.S.M."/>
            <person name="Mascher T."/>
            <person name="Medema M.H."/>
            <person name="Devos D.P."/>
            <person name="Kaster A.-K."/>
            <person name="Ovreas L."/>
            <person name="Rohde M."/>
            <person name="Galperin M.Y."/>
            <person name="Jogler C."/>
        </authorList>
    </citation>
    <scope>NUCLEOTIDE SEQUENCE [LARGE SCALE GENOMIC DNA]</scope>
    <source>
        <strain evidence="10 12">HG66A1</strain>
        <strain evidence="11 13">V6</strain>
    </source>
</reference>
<dbReference type="Pfam" id="PF00885">
    <property type="entry name" value="DMRL_synthase"/>
    <property type="match status" value="1"/>
</dbReference>
<dbReference type="GO" id="GO:0009231">
    <property type="term" value="P:riboflavin biosynthetic process"/>
    <property type="evidence" value="ECO:0007669"/>
    <property type="project" value="UniProtKB-UniRule"/>
</dbReference>
<evidence type="ECO:0000256" key="9">
    <source>
        <dbReference type="HAMAP-Rule" id="MF_00178"/>
    </source>
</evidence>
<feature type="binding site" evidence="9">
    <location>
        <position position="115"/>
    </location>
    <ligand>
        <name>5-amino-6-(D-ribitylamino)uracil</name>
        <dbReference type="ChEBI" id="CHEBI:15934"/>
    </ligand>
</feature>
<dbReference type="NCBIfam" id="TIGR00114">
    <property type="entry name" value="lumazine-synth"/>
    <property type="match status" value="1"/>
</dbReference>
<evidence type="ECO:0000256" key="5">
    <source>
        <dbReference type="ARBA" id="ARBA00022679"/>
    </source>
</evidence>
<evidence type="ECO:0000313" key="11">
    <source>
        <dbReference type="EMBL" id="QDU04294.1"/>
    </source>
</evidence>
<feature type="active site" description="Proton donor" evidence="9">
    <location>
        <position position="90"/>
    </location>
</feature>
<feature type="binding site" evidence="9">
    <location>
        <begin position="58"/>
        <end position="60"/>
    </location>
    <ligand>
        <name>5-amino-6-(D-ribitylamino)uracil</name>
        <dbReference type="ChEBI" id="CHEBI:15934"/>
    </ligand>
</feature>
<comment type="catalytic activity">
    <reaction evidence="6 9">
        <text>(2S)-2-hydroxy-3-oxobutyl phosphate + 5-amino-6-(D-ribitylamino)uracil = 6,7-dimethyl-8-(1-D-ribityl)lumazine + phosphate + 2 H2O + H(+)</text>
        <dbReference type="Rhea" id="RHEA:26152"/>
        <dbReference type="ChEBI" id="CHEBI:15377"/>
        <dbReference type="ChEBI" id="CHEBI:15378"/>
        <dbReference type="ChEBI" id="CHEBI:15934"/>
        <dbReference type="ChEBI" id="CHEBI:43474"/>
        <dbReference type="ChEBI" id="CHEBI:58201"/>
        <dbReference type="ChEBI" id="CHEBI:58830"/>
        <dbReference type="EC" id="2.5.1.78"/>
    </reaction>
</comment>
<keyword evidence="12" id="KW-1185">Reference proteome</keyword>
<comment type="function">
    <text evidence="7 9">Catalyzes the formation of 6,7-dimethyl-8-ribityllumazine by condensation of 5-amino-6-(D-ribitylamino)uracil with 3,4-dihydroxy-2-butanone 4-phosphate. This is the penultimate step in the biosynthesis of riboflavin.</text>
</comment>
<dbReference type="GO" id="GO:0009349">
    <property type="term" value="C:riboflavin synthase complex"/>
    <property type="evidence" value="ECO:0007669"/>
    <property type="project" value="UniProtKB-UniRule"/>
</dbReference>
<keyword evidence="5 9" id="KW-0808">Transferase</keyword>
<feature type="binding site" evidence="9">
    <location>
        <begin position="87"/>
        <end position="88"/>
    </location>
    <ligand>
        <name>(2S)-2-hydroxy-3-oxobutyl phosphate</name>
        <dbReference type="ChEBI" id="CHEBI:58830"/>
    </ligand>
</feature>
<dbReference type="UniPathway" id="UPA00275">
    <property type="reaction ID" value="UER00404"/>
</dbReference>
<protein>
    <recommendedName>
        <fullName evidence="8 9">6,7-dimethyl-8-ribityllumazine synthase</fullName>
        <shortName evidence="9">DMRL synthase</shortName>
        <shortName evidence="9">LS</shortName>
        <shortName evidence="9">Lumazine synthase</shortName>
        <ecNumber evidence="3 9">2.5.1.78</ecNumber>
    </recommendedName>
</protein>
<dbReference type="InterPro" id="IPR036467">
    <property type="entry name" value="LS/RS_sf"/>
</dbReference>
<evidence type="ECO:0000256" key="2">
    <source>
        <dbReference type="ARBA" id="ARBA00007424"/>
    </source>
</evidence>
<evidence type="ECO:0000256" key="4">
    <source>
        <dbReference type="ARBA" id="ARBA00022619"/>
    </source>
</evidence>
<evidence type="ECO:0000313" key="12">
    <source>
        <dbReference type="Proteomes" id="UP000320421"/>
    </source>
</evidence>
<dbReference type="EC" id="2.5.1.78" evidence="3 9"/>
<dbReference type="Gene3D" id="3.40.50.960">
    <property type="entry name" value="Lumazine/riboflavin synthase"/>
    <property type="match status" value="1"/>
</dbReference>
<evidence type="ECO:0000313" key="13">
    <source>
        <dbReference type="Proteomes" id="UP000320722"/>
    </source>
</evidence>
<dbReference type="EMBL" id="CP036347">
    <property type="protein sequence ID" value="QDU04294.1"/>
    <property type="molecule type" value="Genomic_DNA"/>
</dbReference>
<dbReference type="RefSeq" id="WP_145042078.1">
    <property type="nucleotide sequence ID" value="NZ_CP036266.1"/>
</dbReference>
<dbReference type="EMBL" id="CP036266">
    <property type="protein sequence ID" value="QDT22278.1"/>
    <property type="molecule type" value="Genomic_DNA"/>
</dbReference>
<dbReference type="OrthoDB" id="9809709at2"/>
<gene>
    <name evidence="9 11" type="primary">ribH</name>
    <name evidence="10" type="ORF">HG66A1_40850</name>
    <name evidence="11" type="ORF">V6x_40210</name>
</gene>
<accession>A0A517PSC7</accession>
<dbReference type="InterPro" id="IPR002180">
    <property type="entry name" value="LS/RS"/>
</dbReference>
<dbReference type="HAMAP" id="MF_00178">
    <property type="entry name" value="Lumazine_synth"/>
    <property type="match status" value="1"/>
</dbReference>
<feature type="binding site" evidence="9">
    <location>
        <position position="129"/>
    </location>
    <ligand>
        <name>(2S)-2-hydroxy-3-oxobutyl phosphate</name>
        <dbReference type="ChEBI" id="CHEBI:58830"/>
    </ligand>
</feature>
<evidence type="ECO:0000256" key="3">
    <source>
        <dbReference type="ARBA" id="ARBA00012664"/>
    </source>
</evidence>
<dbReference type="CDD" id="cd09209">
    <property type="entry name" value="Lumazine_synthase-I"/>
    <property type="match status" value="1"/>
</dbReference>
<dbReference type="FunFam" id="3.40.50.960:FF:000001">
    <property type="entry name" value="6,7-dimethyl-8-ribityllumazine synthase"/>
    <property type="match status" value="1"/>
</dbReference>
<evidence type="ECO:0000256" key="7">
    <source>
        <dbReference type="ARBA" id="ARBA00058151"/>
    </source>
</evidence>
<dbReference type="AlphaFoldDB" id="A0A517WGB9"/>
<evidence type="ECO:0000313" key="10">
    <source>
        <dbReference type="EMBL" id="QDT22278.1"/>
    </source>
</evidence>
<organism evidence="11 13">
    <name type="scientific">Gimesia chilikensis</name>
    <dbReference type="NCBI Taxonomy" id="2605989"/>
    <lineage>
        <taxon>Bacteria</taxon>
        <taxon>Pseudomonadati</taxon>
        <taxon>Planctomycetota</taxon>
        <taxon>Planctomycetia</taxon>
        <taxon>Planctomycetales</taxon>
        <taxon>Planctomycetaceae</taxon>
        <taxon>Gimesia</taxon>
    </lineage>
</organism>
<name>A0A517WGB9_9PLAN</name>
<evidence type="ECO:0000256" key="1">
    <source>
        <dbReference type="ARBA" id="ARBA00004917"/>
    </source>
</evidence>
<comment type="similarity">
    <text evidence="2 9">Belongs to the DMRL synthase family.</text>
</comment>
<dbReference type="SUPFAM" id="SSF52121">
    <property type="entry name" value="Lumazine synthase"/>
    <property type="match status" value="1"/>
</dbReference>
<keyword evidence="4 9" id="KW-0686">Riboflavin biosynthesis</keyword>
<accession>A0A5A8AYF1</accession>
<dbReference type="PANTHER" id="PTHR21058">
    <property type="entry name" value="6,7-DIMETHYL-8-RIBITYLLUMAZINE SYNTHASE DMRL SYNTHASE LUMAZINE SYNTHASE"/>
    <property type="match status" value="1"/>
</dbReference>
<proteinExistence type="inferred from homology"/>
<dbReference type="PANTHER" id="PTHR21058:SF0">
    <property type="entry name" value="6,7-DIMETHYL-8-RIBITYLLUMAZINE SYNTHASE"/>
    <property type="match status" value="1"/>
</dbReference>
<feature type="binding site" evidence="9">
    <location>
        <position position="24"/>
    </location>
    <ligand>
        <name>5-amino-6-(D-ribitylamino)uracil</name>
        <dbReference type="ChEBI" id="CHEBI:15934"/>
    </ligand>
</feature>
<dbReference type="Proteomes" id="UP000320722">
    <property type="component" value="Chromosome"/>
</dbReference>
<dbReference type="InterPro" id="IPR034964">
    <property type="entry name" value="LS"/>
</dbReference>
<sequence>MNHKLIEGNLLARDANYAIVVSRWNELITRRLLDGALETFRRHGGSEEKISVYWVPGSFELPLVADKLAKSGRFQAVCCLGAVIQGSTMHHDYINHQVAAGIMRSSQESGIPVLFGVLTCETMEQAMDRAGGKVGNKGSEAALAAIEMVNLLDSIDQDQPSA</sequence>
<evidence type="ECO:0000256" key="6">
    <source>
        <dbReference type="ARBA" id="ARBA00048785"/>
    </source>
</evidence>
<feature type="binding site" evidence="9">
    <location>
        <begin position="82"/>
        <end position="84"/>
    </location>
    <ligand>
        <name>5-amino-6-(D-ribitylamino)uracil</name>
        <dbReference type="ChEBI" id="CHEBI:15934"/>
    </ligand>
</feature>
<dbReference type="GO" id="GO:0000906">
    <property type="term" value="F:6,7-dimethyl-8-ribityllumazine synthase activity"/>
    <property type="evidence" value="ECO:0007669"/>
    <property type="project" value="UniProtKB-UniRule"/>
</dbReference>
<comment type="pathway">
    <text evidence="1 9">Cofactor biosynthesis; riboflavin biosynthesis; riboflavin from 2-hydroxy-3-oxobutyl phosphate and 5-amino-6-(D-ribitylamino)uracil: step 1/2.</text>
</comment>
<accession>A0A517WGB9</accession>